<evidence type="ECO:0000313" key="2">
    <source>
        <dbReference type="Proteomes" id="UP001164746"/>
    </source>
</evidence>
<name>A0ABY7DJ13_MYAAR</name>
<reference evidence="1" key="1">
    <citation type="submission" date="2022-11" db="EMBL/GenBank/DDBJ databases">
        <title>Centuries of genome instability and evolution in soft-shell clam transmissible cancer (bioRxiv).</title>
        <authorList>
            <person name="Hart S.F.M."/>
            <person name="Yonemitsu M.A."/>
            <person name="Giersch R.M."/>
            <person name="Beal B.F."/>
            <person name="Arriagada G."/>
            <person name="Davis B.W."/>
            <person name="Ostrander E.A."/>
            <person name="Goff S.P."/>
            <person name="Metzger M.J."/>
        </authorList>
    </citation>
    <scope>NUCLEOTIDE SEQUENCE</scope>
    <source>
        <strain evidence="1">MELC-2E11</strain>
        <tissue evidence="1">Siphon/mantle</tissue>
    </source>
</reference>
<dbReference type="Proteomes" id="UP001164746">
    <property type="component" value="Chromosome 2"/>
</dbReference>
<protein>
    <submittedName>
        <fullName evidence="1">Uncharacterized protein</fullName>
    </submittedName>
</protein>
<keyword evidence="2" id="KW-1185">Reference proteome</keyword>
<evidence type="ECO:0000313" key="1">
    <source>
        <dbReference type="EMBL" id="WAQ96690.1"/>
    </source>
</evidence>
<organism evidence="1 2">
    <name type="scientific">Mya arenaria</name>
    <name type="common">Soft-shell clam</name>
    <dbReference type="NCBI Taxonomy" id="6604"/>
    <lineage>
        <taxon>Eukaryota</taxon>
        <taxon>Metazoa</taxon>
        <taxon>Spiralia</taxon>
        <taxon>Lophotrochozoa</taxon>
        <taxon>Mollusca</taxon>
        <taxon>Bivalvia</taxon>
        <taxon>Autobranchia</taxon>
        <taxon>Heteroconchia</taxon>
        <taxon>Euheterodonta</taxon>
        <taxon>Imparidentia</taxon>
        <taxon>Neoheterodontei</taxon>
        <taxon>Myida</taxon>
        <taxon>Myoidea</taxon>
        <taxon>Myidae</taxon>
        <taxon>Mya</taxon>
    </lineage>
</organism>
<dbReference type="EMBL" id="CP111013">
    <property type="protein sequence ID" value="WAQ96690.1"/>
    <property type="molecule type" value="Genomic_DNA"/>
</dbReference>
<gene>
    <name evidence="1" type="ORF">MAR_029380</name>
</gene>
<proteinExistence type="predicted"/>
<sequence length="61" mass="6741">MDMWRNNVTCLIENQAYSAFCARILVSPCPCSNMAANTLTFVTHVTSAGYQHGGCQAQTRR</sequence>
<accession>A0ABY7DJ13</accession>